<feature type="transmembrane region" description="Helical" evidence="1">
    <location>
        <begin position="138"/>
        <end position="159"/>
    </location>
</feature>
<proteinExistence type="predicted"/>
<dbReference type="RefSeq" id="WP_205099118.1">
    <property type="nucleotide sequence ID" value="NZ_CAJNAQ010000005.1"/>
</dbReference>
<dbReference type="Proteomes" id="UP000655759">
    <property type="component" value="Unassembled WGS sequence"/>
</dbReference>
<name>A0A812F4C2_9ARCH</name>
<protein>
    <submittedName>
        <fullName evidence="2">Uncharacterized protein</fullName>
    </submittedName>
</protein>
<keyword evidence="1" id="KW-1133">Transmembrane helix</keyword>
<evidence type="ECO:0000313" key="3">
    <source>
        <dbReference type="Proteomes" id="UP000655759"/>
    </source>
</evidence>
<organism evidence="2 3">
    <name type="scientific">Candidatus Nitrosotenuis uzonensis</name>
    <dbReference type="NCBI Taxonomy" id="1407055"/>
    <lineage>
        <taxon>Archaea</taxon>
        <taxon>Nitrososphaerota</taxon>
        <taxon>Candidatus Nitrosotenuis</taxon>
    </lineage>
</organism>
<keyword evidence="1" id="KW-0812">Transmembrane</keyword>
<sequence>MKKPHLVLFVAGGLVAAGMVISFYGSAIITQGVAINDGLVSQASPLELSRQMDPAVAKTGIYIVHTEPSGVTMSVRIFDPLGNQIVSKTIDEDRTEEQFDLSSKGEYRMVLENIDSQETRALIGLSHMPDKSIVALNIFGQAAIISGFVGVGIAVIYAVKTRRKSS</sequence>
<dbReference type="AlphaFoldDB" id="A0A812F4C2"/>
<gene>
    <name evidence="2" type="ORF">NUZ5A_50231</name>
</gene>
<dbReference type="EMBL" id="CAJNAQ010000005">
    <property type="protein sequence ID" value="CAE6493948.1"/>
    <property type="molecule type" value="Genomic_DNA"/>
</dbReference>
<evidence type="ECO:0000313" key="2">
    <source>
        <dbReference type="EMBL" id="CAE6493948.1"/>
    </source>
</evidence>
<evidence type="ECO:0000256" key="1">
    <source>
        <dbReference type="SAM" id="Phobius"/>
    </source>
</evidence>
<accession>A0A812F4C2</accession>
<reference evidence="2" key="1">
    <citation type="submission" date="2021-02" db="EMBL/GenBank/DDBJ databases">
        <authorList>
            <person name="Han P."/>
        </authorList>
    </citation>
    <scope>NUCLEOTIDE SEQUENCE</scope>
    <source>
        <strain evidence="2">Candidatus Nitrosotenuis uzonensis 5A</strain>
    </source>
</reference>
<keyword evidence="1" id="KW-0472">Membrane</keyword>
<comment type="caution">
    <text evidence="2">The sequence shown here is derived from an EMBL/GenBank/DDBJ whole genome shotgun (WGS) entry which is preliminary data.</text>
</comment>